<evidence type="ECO:0000256" key="1">
    <source>
        <dbReference type="SAM" id="MobiDB-lite"/>
    </source>
</evidence>
<evidence type="ECO:0000313" key="3">
    <source>
        <dbReference type="EMBL" id="NKF20779.1"/>
    </source>
</evidence>
<organism evidence="3 4">
    <name type="scientific">Solimonas marina</name>
    <dbReference type="NCBI Taxonomy" id="2714601"/>
    <lineage>
        <taxon>Bacteria</taxon>
        <taxon>Pseudomonadati</taxon>
        <taxon>Pseudomonadota</taxon>
        <taxon>Gammaproteobacteria</taxon>
        <taxon>Nevskiales</taxon>
        <taxon>Nevskiaceae</taxon>
        <taxon>Solimonas</taxon>
    </lineage>
</organism>
<dbReference type="Pfam" id="PF05872">
    <property type="entry name" value="HerA_C"/>
    <property type="match status" value="1"/>
</dbReference>
<dbReference type="InterPro" id="IPR033186">
    <property type="entry name" value="HerA_C"/>
</dbReference>
<accession>A0A969W758</accession>
<dbReference type="RefSeq" id="WP_168146042.1">
    <property type="nucleotide sequence ID" value="NZ_JAAVXB010000001.1"/>
</dbReference>
<name>A0A969W758_9GAMM</name>
<dbReference type="InterPro" id="IPR051162">
    <property type="entry name" value="T4SS_component"/>
</dbReference>
<keyword evidence="4" id="KW-1185">Reference proteome</keyword>
<dbReference type="Proteomes" id="UP000653472">
    <property type="component" value="Unassembled WGS sequence"/>
</dbReference>
<gene>
    <name evidence="3" type="ORF">G7Y82_00525</name>
</gene>
<feature type="domain" description="Helicase HerA-like C-terminal" evidence="2">
    <location>
        <begin position="9"/>
        <end position="503"/>
    </location>
</feature>
<dbReference type="SUPFAM" id="SSF52540">
    <property type="entry name" value="P-loop containing nucleoside triphosphate hydrolases"/>
    <property type="match status" value="1"/>
</dbReference>
<evidence type="ECO:0000259" key="2">
    <source>
        <dbReference type="Pfam" id="PF05872"/>
    </source>
</evidence>
<dbReference type="InterPro" id="IPR027417">
    <property type="entry name" value="P-loop_NTPase"/>
</dbReference>
<feature type="compositionally biased region" description="Low complexity" evidence="1">
    <location>
        <begin position="422"/>
        <end position="432"/>
    </location>
</feature>
<feature type="region of interest" description="Disordered" evidence="1">
    <location>
        <begin position="422"/>
        <end position="469"/>
    </location>
</feature>
<proteinExistence type="predicted"/>
<protein>
    <submittedName>
        <fullName evidence="3">DUF853 family protein</fullName>
    </submittedName>
</protein>
<dbReference type="PANTHER" id="PTHR30121:SF6">
    <property type="entry name" value="SLR6007 PROTEIN"/>
    <property type="match status" value="1"/>
</dbReference>
<dbReference type="Gene3D" id="3.40.50.300">
    <property type="entry name" value="P-loop containing nucleotide triphosphate hydrolases"/>
    <property type="match status" value="2"/>
</dbReference>
<sequence>MSASILIGKGETPQRLRGEYANRHGLIAGATGTGKTVTLQVLAEGFSQIGVPVFAADIKGDLSGIAAAGEAKPKLAERAATVGVEGYAPAACPTVFWDVFGVSGHPVRATISDMGPLLLARLLDLSDVQEAVLALVFKYADDQGLLLLDLKDLRAVLQYVGANTKSLGSDYGLVTSGSIGAIQRALLQLESDGAEHFFGEPALELSELMRTDLTGRGIVNVLAADVLYQKPRLYSTFLLWLLSELFEQLPEAGDADKPKLVFFFDEAHLLFRDAPKALVEKVEQVVRLIRSKGVGVYFVTQNPLDLPDAVLGQLGNRVQHALRAFTPRDQKAVKAAAETFRPNPKLDVADVIQQLGVGEALVSMLGDNGVPGMVDKTMIAPPRSRIGPLTADERHAVIGRSPVAGRYETAVDRESAYEKLAARAAQTAAPQPDSATAPAGTDTGWWDHGAAPPPATKRSTRSGGRTRDTVMESAIKSATRSAASAVGREIGRSLLRGILGSLSRR</sequence>
<dbReference type="EMBL" id="JAAVXB010000001">
    <property type="protein sequence ID" value="NKF20779.1"/>
    <property type="molecule type" value="Genomic_DNA"/>
</dbReference>
<dbReference type="PANTHER" id="PTHR30121">
    <property type="entry name" value="UNCHARACTERIZED PROTEIN YJGR-RELATED"/>
    <property type="match status" value="1"/>
</dbReference>
<reference evidence="3" key="1">
    <citation type="submission" date="2020-03" db="EMBL/GenBank/DDBJ databases">
        <title>Solimonas marina sp. nov., isolated from deep seawater of the Pacific Ocean.</title>
        <authorList>
            <person name="Liu X."/>
            <person name="Lai Q."/>
            <person name="Sun F."/>
            <person name="Gai Y."/>
            <person name="Li G."/>
            <person name="Shao Z."/>
        </authorList>
    </citation>
    <scope>NUCLEOTIDE SEQUENCE</scope>
    <source>
        <strain evidence="3">C16B3</strain>
    </source>
</reference>
<dbReference type="AlphaFoldDB" id="A0A969W758"/>
<evidence type="ECO:0000313" key="4">
    <source>
        <dbReference type="Proteomes" id="UP000653472"/>
    </source>
</evidence>
<comment type="caution">
    <text evidence="3">The sequence shown here is derived from an EMBL/GenBank/DDBJ whole genome shotgun (WGS) entry which is preliminary data.</text>
</comment>